<comment type="caution">
    <text evidence="2">The sequence shown here is derived from an EMBL/GenBank/DDBJ whole genome shotgun (WGS) entry which is preliminary data.</text>
</comment>
<sequence length="265" mass="28959">MTLHHVSHGEGIPVLALHGWSPDHRLMTGCLEPIFADLPGYRRLYPDLPGMGQSPAGSIDSSDGIQAAVEEFIDAEIGAEPFVLIGESYGGYLSRGLIAKRPEQILGLGLICSIGIELENADRTVPDHVVLQSDPGVLDGLTEQQVGDFTEITVVQTAETYRHYQDDVVPGLDAADTEAMERIRKNWALTIAPESGPRYERPSLILCGRQDSVTGYEDLYPLLHHYPRATYAVLDMAGHNLQIEQPGLLAALVREWLGRVAREAG</sequence>
<dbReference type="InterPro" id="IPR029058">
    <property type="entry name" value="AB_hydrolase_fold"/>
</dbReference>
<reference evidence="2 3" key="1">
    <citation type="journal article" date="2015" name="Stand. Genomic Sci.">
        <title>Genomic Encyclopedia of Bacterial and Archaeal Type Strains, Phase III: the genomes of soil and plant-associated and newly described type strains.</title>
        <authorList>
            <person name="Whitman W.B."/>
            <person name="Woyke T."/>
            <person name="Klenk H.P."/>
            <person name="Zhou Y."/>
            <person name="Lilburn T.G."/>
            <person name="Beck B.J."/>
            <person name="De Vos P."/>
            <person name="Vandamme P."/>
            <person name="Eisen J.A."/>
            <person name="Garrity G."/>
            <person name="Hugenholtz P."/>
            <person name="Kyrpides N.C."/>
        </authorList>
    </citation>
    <scope>NUCLEOTIDE SEQUENCE [LARGE SCALE GENOMIC DNA]</scope>
    <source>
        <strain evidence="2 3">VKM Ac-2538</strain>
    </source>
</reference>
<dbReference type="Proteomes" id="UP000295818">
    <property type="component" value="Unassembled WGS sequence"/>
</dbReference>
<dbReference type="PANTHER" id="PTHR43798">
    <property type="entry name" value="MONOACYLGLYCEROL LIPASE"/>
    <property type="match status" value="1"/>
</dbReference>
<evidence type="ECO:0000313" key="2">
    <source>
        <dbReference type="EMBL" id="TCO17454.1"/>
    </source>
</evidence>
<dbReference type="InterPro" id="IPR050266">
    <property type="entry name" value="AB_hydrolase_sf"/>
</dbReference>
<name>A0ABY2BE06_9ACTN</name>
<evidence type="ECO:0000259" key="1">
    <source>
        <dbReference type="Pfam" id="PF00561"/>
    </source>
</evidence>
<dbReference type="Gene3D" id="3.40.50.1820">
    <property type="entry name" value="alpha/beta hydrolase"/>
    <property type="match status" value="1"/>
</dbReference>
<gene>
    <name evidence="2" type="ORF">EV644_114102</name>
</gene>
<feature type="domain" description="AB hydrolase-1" evidence="1">
    <location>
        <begin position="13"/>
        <end position="246"/>
    </location>
</feature>
<dbReference type="PRINTS" id="PR00111">
    <property type="entry name" value="ABHYDROLASE"/>
</dbReference>
<keyword evidence="3" id="KW-1185">Reference proteome</keyword>
<protein>
    <submittedName>
        <fullName evidence="2">Pimeloyl-ACP methyl ester carboxylesterase</fullName>
    </submittedName>
</protein>
<dbReference type="RefSeq" id="WP_132192302.1">
    <property type="nucleotide sequence ID" value="NZ_SLWM01000014.1"/>
</dbReference>
<dbReference type="SUPFAM" id="SSF53474">
    <property type="entry name" value="alpha/beta-Hydrolases"/>
    <property type="match status" value="1"/>
</dbReference>
<dbReference type="PANTHER" id="PTHR43798:SF6">
    <property type="entry name" value="HYDROLASE, PUTATIVE (AFU_ORTHOLOGUE AFUA_4G13070)-RELATED"/>
    <property type="match status" value="1"/>
</dbReference>
<dbReference type="EMBL" id="SLWM01000014">
    <property type="protein sequence ID" value="TCO17454.1"/>
    <property type="molecule type" value="Genomic_DNA"/>
</dbReference>
<evidence type="ECO:0000313" key="3">
    <source>
        <dbReference type="Proteomes" id="UP000295818"/>
    </source>
</evidence>
<dbReference type="InterPro" id="IPR000073">
    <property type="entry name" value="AB_hydrolase_1"/>
</dbReference>
<organism evidence="2 3">
    <name type="scientific">Kribbella orskensis</name>
    <dbReference type="NCBI Taxonomy" id="2512216"/>
    <lineage>
        <taxon>Bacteria</taxon>
        <taxon>Bacillati</taxon>
        <taxon>Actinomycetota</taxon>
        <taxon>Actinomycetes</taxon>
        <taxon>Propionibacteriales</taxon>
        <taxon>Kribbellaceae</taxon>
        <taxon>Kribbella</taxon>
    </lineage>
</organism>
<dbReference type="Pfam" id="PF00561">
    <property type="entry name" value="Abhydrolase_1"/>
    <property type="match status" value="1"/>
</dbReference>
<accession>A0ABY2BE06</accession>
<proteinExistence type="predicted"/>